<keyword evidence="1" id="KW-0732">Signal</keyword>
<evidence type="ECO:0000313" key="2">
    <source>
        <dbReference type="EMBL" id="GHA73029.1"/>
    </source>
</evidence>
<dbReference type="Gene3D" id="2.50.20.20">
    <property type="match status" value="1"/>
</dbReference>
<dbReference type="EMBL" id="BMUL01000003">
    <property type="protein sequence ID" value="GHA73029.1"/>
    <property type="molecule type" value="Genomic_DNA"/>
</dbReference>
<proteinExistence type="predicted"/>
<evidence type="ECO:0008006" key="4">
    <source>
        <dbReference type="Google" id="ProtNLM"/>
    </source>
</evidence>
<dbReference type="AlphaFoldDB" id="A0A918SW64"/>
<name>A0A918SW64_9ACTN</name>
<dbReference type="PROSITE" id="PS51257">
    <property type="entry name" value="PROKAR_LIPOPROTEIN"/>
    <property type="match status" value="1"/>
</dbReference>
<protein>
    <recommendedName>
        <fullName evidence="4">Lipoprotein</fullName>
    </recommendedName>
</protein>
<feature type="chain" id="PRO_5039673036" description="Lipoprotein" evidence="1">
    <location>
        <begin position="20"/>
        <end position="270"/>
    </location>
</feature>
<keyword evidence="3" id="KW-1185">Reference proteome</keyword>
<feature type="signal peptide" evidence="1">
    <location>
        <begin position="1"/>
        <end position="19"/>
    </location>
</feature>
<dbReference type="Proteomes" id="UP000644020">
    <property type="component" value="Unassembled WGS sequence"/>
</dbReference>
<evidence type="ECO:0000256" key="1">
    <source>
        <dbReference type="SAM" id="SignalP"/>
    </source>
</evidence>
<evidence type="ECO:0000313" key="3">
    <source>
        <dbReference type="Proteomes" id="UP000644020"/>
    </source>
</evidence>
<comment type="caution">
    <text evidence="2">The sequence shown here is derived from an EMBL/GenBank/DDBJ whole genome shotgun (WGS) entry which is preliminary data.</text>
</comment>
<dbReference type="RefSeq" id="WP_189975701.1">
    <property type="nucleotide sequence ID" value="NZ_BMUL01000003.1"/>
</dbReference>
<accession>A0A918SW64</accession>
<gene>
    <name evidence="2" type="ORF">GCM10010305_14290</name>
</gene>
<reference evidence="2" key="2">
    <citation type="submission" date="2020-09" db="EMBL/GenBank/DDBJ databases">
        <authorList>
            <person name="Sun Q."/>
            <person name="Ohkuma M."/>
        </authorList>
    </citation>
    <scope>NUCLEOTIDE SEQUENCE</scope>
    <source>
        <strain evidence="2">JCM 4518</strain>
    </source>
</reference>
<sequence length="270" mass="27824">MRANRKLWAATTVCLAVFAGVTGCGGKGADKPVDKGAGKPAEKAADPFEGLTADAIAKKAVETTKTATSVHMKGKGKEDGKDMTLDFSVDDKGTCEGSVSPGGGKAEIKRTGGFTYMKGDDAFWKATGGEEGSSAEESGALATLLKGRWMKLPAEDADANDLGEFCDLKVIFADMDKETKTTGLTREADADVDGSPVAVVKGKADAKGQVVTLYVAKDSAKPYILRSVTAGGEDPGEVTLSDFDKPLNVTAPPAGEVMDMEALMKAGAGS</sequence>
<organism evidence="2 3">
    <name type="scientific">Streptomyces termitum</name>
    <dbReference type="NCBI Taxonomy" id="67368"/>
    <lineage>
        <taxon>Bacteria</taxon>
        <taxon>Bacillati</taxon>
        <taxon>Actinomycetota</taxon>
        <taxon>Actinomycetes</taxon>
        <taxon>Kitasatosporales</taxon>
        <taxon>Streptomycetaceae</taxon>
        <taxon>Streptomyces</taxon>
    </lineage>
</organism>
<reference evidence="2" key="1">
    <citation type="journal article" date="2014" name="Int. J. Syst. Evol. Microbiol.">
        <title>Complete genome sequence of Corynebacterium casei LMG S-19264T (=DSM 44701T), isolated from a smear-ripened cheese.</title>
        <authorList>
            <consortium name="US DOE Joint Genome Institute (JGI-PGF)"/>
            <person name="Walter F."/>
            <person name="Albersmeier A."/>
            <person name="Kalinowski J."/>
            <person name="Ruckert C."/>
        </authorList>
    </citation>
    <scope>NUCLEOTIDE SEQUENCE</scope>
    <source>
        <strain evidence="2">JCM 4518</strain>
    </source>
</reference>